<feature type="region of interest" description="Disordered" evidence="1">
    <location>
        <begin position="217"/>
        <end position="346"/>
    </location>
</feature>
<dbReference type="OrthoDB" id="1394818at2759"/>
<dbReference type="STRING" id="98765.A0A2R6PN98"/>
<feature type="compositionally biased region" description="Low complexity" evidence="1">
    <location>
        <begin position="686"/>
        <end position="702"/>
    </location>
</feature>
<evidence type="ECO:0000313" key="2">
    <source>
        <dbReference type="EMBL" id="PSR94050.1"/>
    </source>
</evidence>
<protein>
    <submittedName>
        <fullName evidence="2">Uncharacterized protein</fullName>
    </submittedName>
</protein>
<dbReference type="AlphaFoldDB" id="A0A2R6PN98"/>
<organism evidence="2 3">
    <name type="scientific">Hermanssonia centrifuga</name>
    <dbReference type="NCBI Taxonomy" id="98765"/>
    <lineage>
        <taxon>Eukaryota</taxon>
        <taxon>Fungi</taxon>
        <taxon>Dikarya</taxon>
        <taxon>Basidiomycota</taxon>
        <taxon>Agaricomycotina</taxon>
        <taxon>Agaricomycetes</taxon>
        <taxon>Polyporales</taxon>
        <taxon>Meruliaceae</taxon>
        <taxon>Hermanssonia</taxon>
    </lineage>
</organism>
<dbReference type="Proteomes" id="UP000186601">
    <property type="component" value="Unassembled WGS sequence"/>
</dbReference>
<dbReference type="InterPro" id="IPR019487">
    <property type="entry name" value="RAM_signalling_pathway_SOG2"/>
</dbReference>
<feature type="region of interest" description="Disordered" evidence="1">
    <location>
        <begin position="147"/>
        <end position="181"/>
    </location>
</feature>
<feature type="region of interest" description="Disordered" evidence="1">
    <location>
        <begin position="880"/>
        <end position="924"/>
    </location>
</feature>
<keyword evidence="3" id="KW-1185">Reference proteome</keyword>
<proteinExistence type="predicted"/>
<feature type="compositionally biased region" description="Polar residues" evidence="1">
    <location>
        <begin position="244"/>
        <end position="254"/>
    </location>
</feature>
<accession>A0A2R6PN98</accession>
<evidence type="ECO:0000313" key="3">
    <source>
        <dbReference type="Proteomes" id="UP000186601"/>
    </source>
</evidence>
<feature type="compositionally biased region" description="Polar residues" evidence="1">
    <location>
        <begin position="156"/>
        <end position="179"/>
    </location>
</feature>
<comment type="caution">
    <text evidence="2">The sequence shown here is derived from an EMBL/GenBank/DDBJ whole genome shotgun (WGS) entry which is preliminary data.</text>
</comment>
<feature type="compositionally biased region" description="Polar residues" evidence="1">
    <location>
        <begin position="895"/>
        <end position="904"/>
    </location>
</feature>
<sequence>MPAPNVEPQDRQISATGNGTASSVSLSRDHIKEALQKSRDGGATLDLAHKNLTDVGEDGAEELASVGQEAEAEGDSTVVFSIARNKIHRIPPYLPQFRNLELFRVDQNPLEWPPRDIMELPAHEDDPLVIKEWIRGFQGWIESNAPVPSERKLSDDSISSDKVSTNSGHDSPLNGTNHDAYTHTSHDVFVVGSSRHGRTMSTESDLSVYSDKLDIRPKVASASRSPRSPRPPRLHLDSRPISRDPSNSATSVHSPDSYLPTPAESSSSNDEDSTRSTVNQQQHGRNASYAGGILTSSHSRLASKKSLPDLRPPKFHLGNNQDTVGRYPMPSPPHRQESESSNGSLGIFRTGRILPQNGVVHSPVTLDRPAPSMDVERNSYFRRLSTLTPASLSKTIPPVLLGLVDAVRGILFAVSQIYQSLQHYTVYAIDERLSAVLLKVLDPASTYMTQLINALDRFDSISRRTLPPPAVCRSVVESCRDNVTVFGKAVGVLALQLKVLATHDDVRYTRQMLVVLYGAMTEVSCAWQAMAGQIDEVKPFLRDHRAPSIPKSYPPHPPTMRTTLPFAAESTIISPVTPARASPHSVHLSGPRPSTRLDTSDGDGKVRMSRRHAGSFSYKDVEIGKMLPSYDLPQLSANMAGPSSNTPTLRTMRRQAAINPAGTNGAFYDGTVRPSTSAPRWDAHSRQSSTSSFMPSSSSSPSIGLRTPSFDQMSSTNTLVDKEAIEAMKIAVRAAPSVWETTDEILQDAPQLKEELMDILSRAKATTERLNLNIQAVENGFPIADKKTLRDDAHLFANLLNAIKAHGSTHPLSSTLRTNMVKLTNATQEYVMLLHVSSFSPPTPRPYSPMVGAIAPQITLDDGRLGANLSRSRSVVPSASSKFAPSIREPPRSAQAHQTFSITSPPRIGVTRNPGVDESLAVPV</sequence>
<name>A0A2R6PN98_9APHY</name>
<feature type="compositionally biased region" description="Polar residues" evidence="1">
    <location>
        <begin position="11"/>
        <end position="26"/>
    </location>
</feature>
<dbReference type="Pfam" id="PF10428">
    <property type="entry name" value="SOG2"/>
    <property type="match status" value="1"/>
</dbReference>
<feature type="region of interest" description="Disordered" evidence="1">
    <location>
        <begin position="1"/>
        <end position="28"/>
    </location>
</feature>
<feature type="region of interest" description="Disordered" evidence="1">
    <location>
        <begin position="577"/>
        <end position="607"/>
    </location>
</feature>
<reference evidence="2 3" key="1">
    <citation type="submission" date="2018-02" db="EMBL/GenBank/DDBJ databases">
        <title>Genome sequence of the basidiomycete white-rot fungus Phlebia centrifuga.</title>
        <authorList>
            <person name="Granchi Z."/>
            <person name="Peng M."/>
            <person name="de Vries R.P."/>
            <person name="Hilden K."/>
            <person name="Makela M.R."/>
            <person name="Grigoriev I."/>
            <person name="Riley R."/>
        </authorList>
    </citation>
    <scope>NUCLEOTIDE SEQUENCE [LARGE SCALE GENOMIC DNA]</scope>
    <source>
        <strain evidence="2 3">FBCC195</strain>
    </source>
</reference>
<evidence type="ECO:0000256" key="1">
    <source>
        <dbReference type="SAM" id="MobiDB-lite"/>
    </source>
</evidence>
<feature type="region of interest" description="Disordered" evidence="1">
    <location>
        <begin position="661"/>
        <end position="711"/>
    </location>
</feature>
<dbReference type="EMBL" id="MLYV02000463">
    <property type="protein sequence ID" value="PSR94050.1"/>
    <property type="molecule type" value="Genomic_DNA"/>
</dbReference>
<gene>
    <name evidence="2" type="ORF">PHLCEN_2v4478</name>
</gene>